<evidence type="ECO:0000313" key="2">
    <source>
        <dbReference type="Proteomes" id="UP000663891"/>
    </source>
</evidence>
<dbReference type="AlphaFoldDB" id="A0A815V310"/>
<evidence type="ECO:0000313" key="1">
    <source>
        <dbReference type="EMBL" id="CAF1527268.1"/>
    </source>
</evidence>
<reference evidence="1" key="1">
    <citation type="submission" date="2021-02" db="EMBL/GenBank/DDBJ databases">
        <authorList>
            <person name="Nowell W R."/>
        </authorList>
    </citation>
    <scope>NUCLEOTIDE SEQUENCE</scope>
</reference>
<proteinExistence type="predicted"/>
<dbReference type="Proteomes" id="UP000663891">
    <property type="component" value="Unassembled WGS sequence"/>
</dbReference>
<sequence length="138" mass="16601">TICYDKPTGVDISILPTIYKRNRQYPLWLSPRGGGLDCHRTWESLYLDIIPIVWHSTLDSLYTNLPIIIINDSSEINEEFLRNKLHEIAMKKVQQPSVYQYEKLRNAYWRDIIIKKSRYVFNEKDIQRNRCWRAKTIR</sequence>
<feature type="non-terminal residue" evidence="1">
    <location>
        <position position="1"/>
    </location>
</feature>
<gene>
    <name evidence="1" type="ORF">VCS650_LOCUS43539</name>
</gene>
<accession>A0A815V310</accession>
<evidence type="ECO:0008006" key="3">
    <source>
        <dbReference type="Google" id="ProtNLM"/>
    </source>
</evidence>
<protein>
    <recommendedName>
        <fullName evidence="3">Exostosin GT47 domain-containing protein</fullName>
    </recommendedName>
</protein>
<name>A0A815V310_9BILA</name>
<organism evidence="1 2">
    <name type="scientific">Adineta steineri</name>
    <dbReference type="NCBI Taxonomy" id="433720"/>
    <lineage>
        <taxon>Eukaryota</taxon>
        <taxon>Metazoa</taxon>
        <taxon>Spiralia</taxon>
        <taxon>Gnathifera</taxon>
        <taxon>Rotifera</taxon>
        <taxon>Eurotatoria</taxon>
        <taxon>Bdelloidea</taxon>
        <taxon>Adinetida</taxon>
        <taxon>Adinetidae</taxon>
        <taxon>Adineta</taxon>
    </lineage>
</organism>
<dbReference type="OrthoDB" id="10003199at2759"/>
<comment type="caution">
    <text evidence="1">The sequence shown here is derived from an EMBL/GenBank/DDBJ whole genome shotgun (WGS) entry which is preliminary data.</text>
</comment>
<dbReference type="EMBL" id="CAJNON010003882">
    <property type="protein sequence ID" value="CAF1527268.1"/>
    <property type="molecule type" value="Genomic_DNA"/>
</dbReference>